<dbReference type="EMBL" id="LMTZ01000088">
    <property type="protein sequence ID" value="KST67398.1"/>
    <property type="molecule type" value="Genomic_DNA"/>
</dbReference>
<dbReference type="Proteomes" id="UP000053372">
    <property type="component" value="Unassembled WGS sequence"/>
</dbReference>
<dbReference type="Pfam" id="PF20680">
    <property type="entry name" value="DUF6817"/>
    <property type="match status" value="1"/>
</dbReference>
<proteinExistence type="predicted"/>
<feature type="domain" description="DUF6817" evidence="1">
    <location>
        <begin position="43"/>
        <end position="117"/>
    </location>
</feature>
<dbReference type="InterPro" id="IPR049202">
    <property type="entry name" value="DUF6817"/>
</dbReference>
<comment type="caution">
    <text evidence="2">The sequence shown here is derived from an EMBL/GenBank/DDBJ whole genome shotgun (WGS) entry which is preliminary data.</text>
</comment>
<sequence length="255" mass="28536">MHSYAQTNLQLYNQIIEAKYSDADLTRTFQAYELAMKLFSGRYRANGKPFVAHSIGTASILITQSSPVSVVVAGLLHAAYAQGDFGNRQYGITQAKQKYLAQLVGEEVESIVALYTSLAWDEQAISIARSRINELSQVERQVLLIRLANDLEDELDLGMLYCKKAQNSTAQLHTLSIVEVALELGYPLLAEQLVESLQRAKIANIPSMLQREKGSSFTISPGLREPFIFALLKSIKHMLTNKVVTKLMQAWRRID</sequence>
<gene>
    <name evidence="2" type="ORF">BC008_29840</name>
</gene>
<dbReference type="RefSeq" id="WP_027846288.1">
    <property type="nucleotide sequence ID" value="NZ_LMTZ01000088.1"/>
</dbReference>
<reference evidence="2 3" key="1">
    <citation type="journal article" date="2015" name="Genome Announc.">
        <title>Draft Genome of the Euendolithic (true boring) Cyanobacterium Mastigocoleus testarum strain BC008.</title>
        <authorList>
            <person name="Guida B.S."/>
            <person name="Garcia-Pichel F."/>
        </authorList>
    </citation>
    <scope>NUCLEOTIDE SEQUENCE [LARGE SCALE GENOMIC DNA]</scope>
    <source>
        <strain evidence="2 3">BC008</strain>
    </source>
</reference>
<evidence type="ECO:0000313" key="3">
    <source>
        <dbReference type="Proteomes" id="UP000053372"/>
    </source>
</evidence>
<dbReference type="Gene3D" id="1.10.3210.10">
    <property type="entry name" value="Hypothetical protein af1432"/>
    <property type="match status" value="1"/>
</dbReference>
<organism evidence="2 3">
    <name type="scientific">Mastigocoleus testarum BC008</name>
    <dbReference type="NCBI Taxonomy" id="371196"/>
    <lineage>
        <taxon>Bacteria</taxon>
        <taxon>Bacillati</taxon>
        <taxon>Cyanobacteriota</taxon>
        <taxon>Cyanophyceae</taxon>
        <taxon>Nostocales</taxon>
        <taxon>Hapalosiphonaceae</taxon>
        <taxon>Mastigocoleus</taxon>
    </lineage>
</organism>
<dbReference type="AlphaFoldDB" id="A0A0V7ZT69"/>
<protein>
    <recommendedName>
        <fullName evidence="1">DUF6817 domain-containing protein</fullName>
    </recommendedName>
</protein>
<keyword evidence="3" id="KW-1185">Reference proteome</keyword>
<dbReference type="OrthoDB" id="8079005at2"/>
<evidence type="ECO:0000313" key="2">
    <source>
        <dbReference type="EMBL" id="KST67398.1"/>
    </source>
</evidence>
<name>A0A0V7ZT69_9CYAN</name>
<dbReference type="SUPFAM" id="SSF109604">
    <property type="entry name" value="HD-domain/PDEase-like"/>
    <property type="match status" value="1"/>
</dbReference>
<accession>A0A0V7ZT69</accession>
<evidence type="ECO:0000259" key="1">
    <source>
        <dbReference type="Pfam" id="PF20680"/>
    </source>
</evidence>